<dbReference type="GO" id="GO:0008270">
    <property type="term" value="F:zinc ion binding"/>
    <property type="evidence" value="ECO:0007669"/>
    <property type="project" value="UniProtKB-KW"/>
</dbReference>
<dbReference type="PROSITE" id="PS50082">
    <property type="entry name" value="WD_REPEATS_2"/>
    <property type="match status" value="3"/>
</dbReference>
<evidence type="ECO:0000256" key="7">
    <source>
        <dbReference type="PROSITE-ProRule" id="PRU00221"/>
    </source>
</evidence>
<reference evidence="12" key="2">
    <citation type="submission" date="2025-09" db="UniProtKB">
        <authorList>
            <consortium name="Ensembl"/>
        </authorList>
    </citation>
    <scope>IDENTIFICATION</scope>
</reference>
<dbReference type="FunFam" id="2.130.10.10:FF:000067">
    <property type="entry name" value="Putative E3 ubiquitin-protein ligase TRAF7"/>
    <property type="match status" value="1"/>
</dbReference>
<dbReference type="PROSITE" id="PS50089">
    <property type="entry name" value="ZF_RING_2"/>
    <property type="match status" value="1"/>
</dbReference>
<feature type="repeat" description="WD" evidence="7">
    <location>
        <begin position="383"/>
        <end position="415"/>
    </location>
</feature>
<evidence type="ECO:0000256" key="9">
    <source>
        <dbReference type="SAM" id="MobiDB-lite"/>
    </source>
</evidence>
<evidence type="ECO:0000256" key="3">
    <source>
        <dbReference type="ARBA" id="ARBA00022737"/>
    </source>
</evidence>
<accession>A0A8D2QAH1</accession>
<keyword evidence="3" id="KW-0677">Repeat</keyword>
<evidence type="ECO:0000259" key="10">
    <source>
        <dbReference type="PROSITE" id="PS50089"/>
    </source>
</evidence>
<dbReference type="GO" id="GO:0000027">
    <property type="term" value="P:ribosomal large subunit assembly"/>
    <property type="evidence" value="ECO:0007669"/>
    <property type="project" value="TreeGrafter"/>
</dbReference>
<dbReference type="GO" id="GO:0007219">
    <property type="term" value="P:Notch signaling pathway"/>
    <property type="evidence" value="ECO:0007669"/>
    <property type="project" value="TreeGrafter"/>
</dbReference>
<protein>
    <submittedName>
        <fullName evidence="12">TNF receptor associated factor 7</fullName>
    </submittedName>
</protein>
<evidence type="ECO:0000256" key="4">
    <source>
        <dbReference type="ARBA" id="ARBA00022771"/>
    </source>
</evidence>
<dbReference type="InterPro" id="IPR013083">
    <property type="entry name" value="Znf_RING/FYVE/PHD"/>
</dbReference>
<dbReference type="Ensembl" id="ENSZALT00000002837.1">
    <property type="protein sequence ID" value="ENSZALP00000001590.1"/>
    <property type="gene ID" value="ENSZALG00000000317.1"/>
</dbReference>
<keyword evidence="13" id="KW-1185">Reference proteome</keyword>
<dbReference type="Pfam" id="PF13445">
    <property type="entry name" value="zf-RING_UBOX"/>
    <property type="match status" value="1"/>
</dbReference>
<dbReference type="InterPro" id="IPR001680">
    <property type="entry name" value="WD40_rpt"/>
</dbReference>
<evidence type="ECO:0000256" key="1">
    <source>
        <dbReference type="ARBA" id="ARBA00022574"/>
    </source>
</evidence>
<feature type="region of interest" description="Disordered" evidence="9">
    <location>
        <begin position="48"/>
        <end position="93"/>
    </location>
</feature>
<organism evidence="12 13">
    <name type="scientific">Zonotrichia albicollis</name>
    <name type="common">White-throated sparrow</name>
    <name type="synonym">Fringilla albicollis</name>
    <dbReference type="NCBI Taxonomy" id="44394"/>
    <lineage>
        <taxon>Eukaryota</taxon>
        <taxon>Metazoa</taxon>
        <taxon>Chordata</taxon>
        <taxon>Craniata</taxon>
        <taxon>Vertebrata</taxon>
        <taxon>Euteleostomi</taxon>
        <taxon>Archelosauria</taxon>
        <taxon>Archosauria</taxon>
        <taxon>Dinosauria</taxon>
        <taxon>Saurischia</taxon>
        <taxon>Theropoda</taxon>
        <taxon>Coelurosauria</taxon>
        <taxon>Aves</taxon>
        <taxon>Neognathae</taxon>
        <taxon>Neoaves</taxon>
        <taxon>Telluraves</taxon>
        <taxon>Australaves</taxon>
        <taxon>Passeriformes</taxon>
        <taxon>Passerellidae</taxon>
        <taxon>Zonotrichia</taxon>
    </lineage>
</organism>
<name>A0A8D2QAH1_ZONAL</name>
<dbReference type="InterPro" id="IPR017907">
    <property type="entry name" value="Znf_RING_CS"/>
</dbReference>
<dbReference type="Proteomes" id="UP000694413">
    <property type="component" value="Unassembled WGS sequence"/>
</dbReference>
<dbReference type="SMART" id="SM00320">
    <property type="entry name" value="WD40"/>
    <property type="match status" value="5"/>
</dbReference>
<evidence type="ECO:0000256" key="5">
    <source>
        <dbReference type="ARBA" id="ARBA00022833"/>
    </source>
</evidence>
<feature type="region of interest" description="Disordered" evidence="9">
    <location>
        <begin position="1"/>
        <end position="22"/>
    </location>
</feature>
<dbReference type="AlphaFoldDB" id="A0A8D2QAH1"/>
<evidence type="ECO:0000256" key="6">
    <source>
        <dbReference type="PROSITE-ProRule" id="PRU00207"/>
    </source>
</evidence>
<dbReference type="PROSITE" id="PS50294">
    <property type="entry name" value="WD_REPEATS_REGION"/>
    <property type="match status" value="2"/>
</dbReference>
<dbReference type="FunFam" id="3.30.40.10:FF:000210">
    <property type="entry name" value="E3 ubiquitin-protein ligase TRAF7 isoform X1"/>
    <property type="match status" value="1"/>
</dbReference>
<keyword evidence="4 6" id="KW-0863">Zinc-finger</keyword>
<feature type="repeat" description="WD" evidence="7">
    <location>
        <begin position="563"/>
        <end position="606"/>
    </location>
</feature>
<dbReference type="PROSITE" id="PS00518">
    <property type="entry name" value="ZF_RING_1"/>
    <property type="match status" value="1"/>
</dbReference>
<keyword evidence="1 7" id="KW-0853">WD repeat</keyword>
<dbReference type="PRINTS" id="PR00320">
    <property type="entry name" value="GPROTEINBRPT"/>
</dbReference>
<dbReference type="CDD" id="cd00200">
    <property type="entry name" value="WD40"/>
    <property type="match status" value="1"/>
</dbReference>
<dbReference type="PROSITE" id="PS50145">
    <property type="entry name" value="ZF_TRAF"/>
    <property type="match status" value="1"/>
</dbReference>
<dbReference type="Gene3D" id="3.30.40.10">
    <property type="entry name" value="Zinc/RING finger domain, C3HC4 (zinc finger)"/>
    <property type="match status" value="2"/>
</dbReference>
<dbReference type="InterPro" id="IPR020472">
    <property type="entry name" value="WD40_PAC1"/>
</dbReference>
<dbReference type="SUPFAM" id="SSF49599">
    <property type="entry name" value="TRAF domain-like"/>
    <property type="match status" value="2"/>
</dbReference>
<feature type="domain" description="TRAF-type" evidence="11">
    <location>
        <begin position="218"/>
        <end position="288"/>
    </location>
</feature>
<dbReference type="SUPFAM" id="SSF50978">
    <property type="entry name" value="WD40 repeat-like"/>
    <property type="match status" value="1"/>
</dbReference>
<gene>
    <name evidence="12" type="primary">TRAF7</name>
</gene>
<dbReference type="SMART" id="SM00184">
    <property type="entry name" value="RING"/>
    <property type="match status" value="1"/>
</dbReference>
<feature type="compositionally biased region" description="Low complexity" evidence="9">
    <location>
        <begin position="56"/>
        <end position="65"/>
    </location>
</feature>
<reference evidence="12" key="1">
    <citation type="submission" date="2025-08" db="UniProtKB">
        <authorList>
            <consortium name="Ensembl"/>
        </authorList>
    </citation>
    <scope>IDENTIFICATION</scope>
</reference>
<feature type="domain" description="RING-type" evidence="10">
    <location>
        <begin position="127"/>
        <end position="161"/>
    </location>
</feature>
<dbReference type="InterPro" id="IPR001293">
    <property type="entry name" value="Znf_TRAF"/>
</dbReference>
<dbReference type="PANTHER" id="PTHR19848:SF6">
    <property type="entry name" value="E3 UBIQUITIN-PROTEIN LIGASE TRAF7"/>
    <property type="match status" value="1"/>
</dbReference>
<evidence type="ECO:0000259" key="11">
    <source>
        <dbReference type="PROSITE" id="PS50145"/>
    </source>
</evidence>
<feature type="repeat" description="WD" evidence="7">
    <location>
        <begin position="607"/>
        <end position="638"/>
    </location>
</feature>
<evidence type="ECO:0000256" key="8">
    <source>
        <dbReference type="SAM" id="Coils"/>
    </source>
</evidence>
<dbReference type="SUPFAM" id="SSF57850">
    <property type="entry name" value="RING/U-box"/>
    <property type="match status" value="1"/>
</dbReference>
<dbReference type="InterPro" id="IPR015943">
    <property type="entry name" value="WD40/YVTN_repeat-like_dom_sf"/>
</dbReference>
<dbReference type="InterPro" id="IPR001841">
    <property type="entry name" value="Znf_RING"/>
</dbReference>
<keyword evidence="2 6" id="KW-0479">Metal-binding</keyword>
<sequence length="638" mass="71155">MSSNKSARYNRFSSGTTNITTAENTNGVRSLTACFSFLIPFKADGTNTFKQHRRTPSSSSTLTYSPRDEDDGMPPISTPRRSDSAISVRSLHSESNMSLRSTFSLHEEEEEPEPLVFAEQPSVKLCCQLCCSVFKDPVITTCGHTFCRRCALTSEKCPVDNAKLTVVVNNIAVAEQIGELFIHCKYGCRPAASSKSPAFEVDPRGCPFTIKLSARKDHESSCDYRPVRCPNNPSCPPLLKMNLEAHLKECEHIKCPHSKYGCAFIGNQDTYETHLETCKFEGLKEFLQQTDDRFHEMQVAMAQKDQEIAFLRSMLGKLSEKIDQLEKNLELKFGERQAGLDGPTAHTACCAFQDELSHINARLNMGILGSYDPQQIFKCKGTFVGHQGPVWCLCVYSIGDLLFSGSSDKTIKVWDTCTTYKCQKTLEGHDGIVLVWDIQNLQKVNTIRAHDNPVCTLVSSHNMLFSGSLKAIKVWDIVGTELKLKKELTGLNHWVRALVASQNYLYSGSYQTIKIWDIRNLECVHVLQTSGEGSWVASAQRDAQAQLSPQVWDIETKEQVRTLTGHVGTVYALAVISTPDQTKVFSASYDRSLRVWSMDNMICTQTLLRHQGSVTALAVSRGRLFSGAVDSTVKVWTC</sequence>
<dbReference type="InterPro" id="IPR027370">
    <property type="entry name" value="Znf-RING_euk"/>
</dbReference>
<keyword evidence="8" id="KW-0175">Coiled coil</keyword>
<dbReference type="Gene3D" id="2.130.10.10">
    <property type="entry name" value="YVTN repeat-like/Quinoprotein amine dehydrogenase"/>
    <property type="match status" value="3"/>
</dbReference>
<dbReference type="Pfam" id="PF00400">
    <property type="entry name" value="WD40"/>
    <property type="match status" value="4"/>
</dbReference>
<evidence type="ECO:0000256" key="2">
    <source>
        <dbReference type="ARBA" id="ARBA00022723"/>
    </source>
</evidence>
<feature type="coiled-coil region" evidence="8">
    <location>
        <begin position="308"/>
        <end position="335"/>
    </location>
</feature>
<proteinExistence type="predicted"/>
<dbReference type="CDD" id="cd16644">
    <property type="entry name" value="mRING-HC-C3HC3D_TRAF7"/>
    <property type="match status" value="1"/>
</dbReference>
<keyword evidence="5 6" id="KW-0862">Zinc</keyword>
<dbReference type="GO" id="GO:0005730">
    <property type="term" value="C:nucleolus"/>
    <property type="evidence" value="ECO:0007669"/>
    <property type="project" value="TreeGrafter"/>
</dbReference>
<evidence type="ECO:0000313" key="13">
    <source>
        <dbReference type="Proteomes" id="UP000694413"/>
    </source>
</evidence>
<dbReference type="PANTHER" id="PTHR19848">
    <property type="entry name" value="WD40 REPEAT PROTEIN"/>
    <property type="match status" value="1"/>
</dbReference>
<evidence type="ECO:0000313" key="12">
    <source>
        <dbReference type="Ensembl" id="ENSZALP00000001590.1"/>
    </source>
</evidence>
<feature type="zinc finger region" description="TRAF-type" evidence="6">
    <location>
        <begin position="218"/>
        <end position="288"/>
    </location>
</feature>
<dbReference type="InterPro" id="IPR036322">
    <property type="entry name" value="WD40_repeat_dom_sf"/>
</dbReference>